<evidence type="ECO:0000313" key="2">
    <source>
        <dbReference type="Proteomes" id="UP000196655"/>
    </source>
</evidence>
<sequence>MTTTPVVFFPIRHHSPACALALARALDEIRPAQVLVEAPVDFEPLLPLLTDPAARPPIAIVSLPSAKAGDGAGHTATYPFCSHSPELVALAWARRSGAQASLIDLPARHLQMRRHATAGELAPAPLIADWRLDHNAYVAELCARRGVADALALWDALFEAQAGGGGDWRGFFDAVGLYCRHIRTVSDPAEMEADGTLAREAQMAARLAVARAAGPGAIAVVTGGFHTPALIESLDRPPRPGPDLEAPPANAFLVRYGFRQLDHFSGYGAGLPHPAYYDRLWHAVVSGHGPDLTLGLMTDFADHLRRTQPQLALATPVLGAAVMAARHLATLRDLPAPGRSELIDAIRSTGVKEAIELGRAPLLDAFHDFLTGDAMGELPPGTAQPPIVEAIRSQARSLGFNLEDGARRTRDLDILRKPRHAAASRFLFALDLVGAGFASRISGPDPLSGWRGDVLFESWSYAWSPMVEAALIGHAIDGRTLEALCLAELERRNGRLAADGRSRSAGAAAALLVAGVRTGFARTFARAADWCELAIQEDADAASIVQALSIMAGLARPGPGAPDPAPYFAGIRRRAFERLILLFPLLKDTPADGLPVLVRAVADLAGLVAGGDEAIDRDAFGGVLLEVLAASPPPALTGALLAFAGVIGLMPEEEVVSRIAAQLRGVHVEDGKAASVLTGCLAVAPRLIVHSAELLAATDDFFAQVGQDDFVAALPELRLAFGELTPGEIDRVASWAATRHGLAAEQLLDGTIPPEELAENMAVAIRMAEAWREDGLADWLEPRE</sequence>
<name>A0A211ZH90_9PROT</name>
<dbReference type="RefSeq" id="WP_088153591.1">
    <property type="nucleotide sequence ID" value="NZ_NHON01000053.1"/>
</dbReference>
<comment type="caution">
    <text evidence="1">The sequence shown here is derived from an EMBL/GenBank/DDBJ whole genome shotgun (WGS) entry which is preliminary data.</text>
</comment>
<dbReference type="Proteomes" id="UP000196655">
    <property type="component" value="Unassembled WGS sequence"/>
</dbReference>
<evidence type="ECO:0000313" key="1">
    <source>
        <dbReference type="EMBL" id="OWJ64638.1"/>
    </source>
</evidence>
<proteinExistence type="predicted"/>
<dbReference type="Pfam" id="PF18934">
    <property type="entry name" value="DUF5682"/>
    <property type="match status" value="1"/>
</dbReference>
<reference evidence="2" key="1">
    <citation type="submission" date="2017-05" db="EMBL/GenBank/DDBJ databases">
        <authorList>
            <person name="Macchi M."/>
            <person name="Festa S."/>
            <person name="Coppotelli B.M."/>
            <person name="Morelli I.S."/>
        </authorList>
    </citation>
    <scope>NUCLEOTIDE SEQUENCE [LARGE SCALE GENOMIC DNA]</scope>
    <source>
        <strain evidence="2">I</strain>
    </source>
</reference>
<dbReference type="InterPro" id="IPR043737">
    <property type="entry name" value="DUF5682"/>
</dbReference>
<dbReference type="OrthoDB" id="9768066at2"/>
<gene>
    <name evidence="1" type="ORF">BWR60_23760</name>
</gene>
<accession>A0A211ZH90</accession>
<dbReference type="EMBL" id="NHON01000053">
    <property type="protein sequence ID" value="OWJ64638.1"/>
    <property type="molecule type" value="Genomic_DNA"/>
</dbReference>
<organism evidence="1 2">
    <name type="scientific">Inquilinus limosus</name>
    <dbReference type="NCBI Taxonomy" id="171674"/>
    <lineage>
        <taxon>Bacteria</taxon>
        <taxon>Pseudomonadati</taxon>
        <taxon>Pseudomonadota</taxon>
        <taxon>Alphaproteobacteria</taxon>
        <taxon>Rhodospirillales</taxon>
        <taxon>Rhodospirillaceae</taxon>
        <taxon>Inquilinus</taxon>
    </lineage>
</organism>
<dbReference type="AlphaFoldDB" id="A0A211ZH90"/>
<keyword evidence="2" id="KW-1185">Reference proteome</keyword>
<evidence type="ECO:0008006" key="3">
    <source>
        <dbReference type="Google" id="ProtNLM"/>
    </source>
</evidence>
<protein>
    <recommendedName>
        <fullName evidence="3">4-aminobutyrate aminotransferase</fullName>
    </recommendedName>
</protein>